<keyword evidence="1" id="KW-0472">Membrane</keyword>
<name>A0ABN9XMG8_9DINO</name>
<protein>
    <submittedName>
        <fullName evidence="2">Uncharacterized protein</fullName>
    </submittedName>
</protein>
<evidence type="ECO:0000313" key="3">
    <source>
        <dbReference type="Proteomes" id="UP001189429"/>
    </source>
</evidence>
<dbReference type="Proteomes" id="UP001189429">
    <property type="component" value="Unassembled WGS sequence"/>
</dbReference>
<evidence type="ECO:0000256" key="1">
    <source>
        <dbReference type="SAM" id="Phobius"/>
    </source>
</evidence>
<keyword evidence="3" id="KW-1185">Reference proteome</keyword>
<keyword evidence="1" id="KW-1133">Transmembrane helix</keyword>
<reference evidence="2" key="1">
    <citation type="submission" date="2023-10" db="EMBL/GenBank/DDBJ databases">
        <authorList>
            <person name="Chen Y."/>
            <person name="Shah S."/>
            <person name="Dougan E. K."/>
            <person name="Thang M."/>
            <person name="Chan C."/>
        </authorList>
    </citation>
    <scope>NUCLEOTIDE SEQUENCE [LARGE SCALE GENOMIC DNA]</scope>
</reference>
<dbReference type="EMBL" id="CAUYUJ010020607">
    <property type="protein sequence ID" value="CAK0899441.1"/>
    <property type="molecule type" value="Genomic_DNA"/>
</dbReference>
<evidence type="ECO:0000313" key="2">
    <source>
        <dbReference type="EMBL" id="CAK0899441.1"/>
    </source>
</evidence>
<accession>A0ABN9XMG8</accession>
<proteinExistence type="predicted"/>
<gene>
    <name evidence="2" type="ORF">PCOR1329_LOCUS76945</name>
</gene>
<organism evidence="2 3">
    <name type="scientific">Prorocentrum cordatum</name>
    <dbReference type="NCBI Taxonomy" id="2364126"/>
    <lineage>
        <taxon>Eukaryota</taxon>
        <taxon>Sar</taxon>
        <taxon>Alveolata</taxon>
        <taxon>Dinophyceae</taxon>
        <taxon>Prorocentrales</taxon>
        <taxon>Prorocentraceae</taxon>
        <taxon>Prorocentrum</taxon>
    </lineage>
</organism>
<keyword evidence="1" id="KW-0812">Transmembrane</keyword>
<sequence length="233" mass="26760">MSSCIIHNVHIIRSHALKFATLQLLTETQLAMERIGRGILRISRTRRRKMFMLNAWRVLRQLLLKKRRLLLNQMMLYCAQFLWIILCTLLLWIILCTQFLWTILECKGKVGAPRRCRWHPRKPTESAKLTSVKITVLLLPGSVQMSCRAIDLSVKLPGTGPAPMAMQLLFGGNSNGSPKMSFMLGSRRSRHANFEWELRVPRRRRVQRGMLAVGKARGTAETGGGQGRRLRQF</sequence>
<comment type="caution">
    <text evidence="2">The sequence shown here is derived from an EMBL/GenBank/DDBJ whole genome shotgun (WGS) entry which is preliminary data.</text>
</comment>
<feature type="transmembrane region" description="Helical" evidence="1">
    <location>
        <begin position="74"/>
        <end position="95"/>
    </location>
</feature>